<reference evidence="2" key="1">
    <citation type="journal article" date="2023" name="G3 (Bethesda)">
        <title>Genome assembly and association tests identify interacting loci associated with vigor, precocity, and sex in interspecific pistachio rootstocks.</title>
        <authorList>
            <person name="Palmer W."/>
            <person name="Jacygrad E."/>
            <person name="Sagayaradj S."/>
            <person name="Cavanaugh K."/>
            <person name="Han R."/>
            <person name="Bertier L."/>
            <person name="Beede B."/>
            <person name="Kafkas S."/>
            <person name="Golino D."/>
            <person name="Preece J."/>
            <person name="Michelmore R."/>
        </authorList>
    </citation>
    <scope>NUCLEOTIDE SEQUENCE [LARGE SCALE GENOMIC DNA]</scope>
</reference>
<dbReference type="Proteomes" id="UP001163603">
    <property type="component" value="Chromosome 9"/>
</dbReference>
<keyword evidence="2" id="KW-1185">Reference proteome</keyword>
<evidence type="ECO:0000313" key="1">
    <source>
        <dbReference type="EMBL" id="KAJ0028851.1"/>
    </source>
</evidence>
<accession>A0ACC0Y384</accession>
<sequence length="191" mass="21290">MFSKSTEVSQNSIQIKEDNKFFSRLLSKETSMANPSFRVYYGGVSGAVPFLWESQPGTPKCKMFSETTLPPLTPPPSYYSNSNIDKKPVKKHHSRSLSLLHILFPKMNRKKTKNVSSSSSSSSLSSSSSWSSSSTFSIVVSITSPLKKYRHARSRFSNRGSSFDSGIEDEEPAFGSPTSTLRFKLRGCYGW</sequence>
<evidence type="ECO:0000313" key="2">
    <source>
        <dbReference type="Proteomes" id="UP001163603"/>
    </source>
</evidence>
<protein>
    <submittedName>
        <fullName evidence="1">Uncharacterized protein</fullName>
    </submittedName>
</protein>
<name>A0ACC0Y384_9ROSI</name>
<proteinExistence type="predicted"/>
<dbReference type="EMBL" id="CM047744">
    <property type="protein sequence ID" value="KAJ0028851.1"/>
    <property type="molecule type" value="Genomic_DNA"/>
</dbReference>
<gene>
    <name evidence="1" type="ORF">Pint_35025</name>
</gene>
<organism evidence="1 2">
    <name type="scientific">Pistacia integerrima</name>
    <dbReference type="NCBI Taxonomy" id="434235"/>
    <lineage>
        <taxon>Eukaryota</taxon>
        <taxon>Viridiplantae</taxon>
        <taxon>Streptophyta</taxon>
        <taxon>Embryophyta</taxon>
        <taxon>Tracheophyta</taxon>
        <taxon>Spermatophyta</taxon>
        <taxon>Magnoliopsida</taxon>
        <taxon>eudicotyledons</taxon>
        <taxon>Gunneridae</taxon>
        <taxon>Pentapetalae</taxon>
        <taxon>rosids</taxon>
        <taxon>malvids</taxon>
        <taxon>Sapindales</taxon>
        <taxon>Anacardiaceae</taxon>
        <taxon>Pistacia</taxon>
    </lineage>
</organism>
<comment type="caution">
    <text evidence="1">The sequence shown here is derived from an EMBL/GenBank/DDBJ whole genome shotgun (WGS) entry which is preliminary data.</text>
</comment>